<proteinExistence type="predicted"/>
<reference evidence="5" key="1">
    <citation type="submission" date="2016-11" db="UniProtKB">
        <authorList>
            <consortium name="WormBaseParasite"/>
        </authorList>
    </citation>
    <scope>IDENTIFICATION</scope>
</reference>
<evidence type="ECO:0000256" key="3">
    <source>
        <dbReference type="SAM" id="Coils"/>
    </source>
</evidence>
<feature type="coiled-coil region" evidence="3">
    <location>
        <begin position="35"/>
        <end position="91"/>
    </location>
</feature>
<keyword evidence="3" id="KW-0175">Coiled coil</keyword>
<dbReference type="GO" id="GO:0005884">
    <property type="term" value="C:actin filament"/>
    <property type="evidence" value="ECO:0007669"/>
    <property type="project" value="TreeGrafter"/>
</dbReference>
<dbReference type="GO" id="GO:0000146">
    <property type="term" value="F:microfilament motor activity"/>
    <property type="evidence" value="ECO:0007669"/>
    <property type="project" value="InterPro"/>
</dbReference>
<sequence>MEFQDQLNDVSRQAICVQTLIEEKLRQYKATLINIVQLEDASQKVSANLRRIEEHQKSEEDPVVHNIGTAKQLFEEQLDFLGRQKERLLQELPPLAPVASSEDLSSSDEQTGGAQDFPNSLFIYNSFRVGRTCEEYAIDLDAPPIFGILYHPCKFRAKPPQHRLPSRYSSLSFDPVTPTELSVSAAVLFYNPVRD</sequence>
<dbReference type="AlphaFoldDB" id="A0A1I7XHA6"/>
<dbReference type="PANTHER" id="PTHR46184:SF5">
    <property type="entry name" value="UNCONVENTIONAL MYOSIN-IXA-LIKE"/>
    <property type="match status" value="1"/>
</dbReference>
<dbReference type="WBParaSite" id="Hba_16874">
    <property type="protein sequence ID" value="Hba_16874"/>
    <property type="gene ID" value="Hba_16874"/>
</dbReference>
<evidence type="ECO:0000313" key="4">
    <source>
        <dbReference type="Proteomes" id="UP000095283"/>
    </source>
</evidence>
<keyword evidence="4" id="KW-1185">Reference proteome</keyword>
<dbReference type="PANTHER" id="PTHR46184">
    <property type="entry name" value="UNCONVENTIONAL MYOSIN-IXB-LIKE PROTEIN"/>
    <property type="match status" value="1"/>
</dbReference>
<dbReference type="GO" id="GO:0051015">
    <property type="term" value="F:actin filament binding"/>
    <property type="evidence" value="ECO:0007669"/>
    <property type="project" value="TreeGrafter"/>
</dbReference>
<evidence type="ECO:0000313" key="5">
    <source>
        <dbReference type="WBParaSite" id="Hba_16874"/>
    </source>
</evidence>
<dbReference type="GO" id="GO:0005096">
    <property type="term" value="F:GTPase activator activity"/>
    <property type="evidence" value="ECO:0007669"/>
    <property type="project" value="InterPro"/>
</dbReference>
<dbReference type="GO" id="GO:0005737">
    <property type="term" value="C:cytoplasm"/>
    <property type="evidence" value="ECO:0007669"/>
    <property type="project" value="UniProtKB-SubCell"/>
</dbReference>
<dbReference type="GO" id="GO:0035556">
    <property type="term" value="P:intracellular signal transduction"/>
    <property type="evidence" value="ECO:0007669"/>
    <property type="project" value="InterPro"/>
</dbReference>
<dbReference type="Proteomes" id="UP000095283">
    <property type="component" value="Unplaced"/>
</dbReference>
<dbReference type="InterPro" id="IPR046987">
    <property type="entry name" value="Myo9"/>
</dbReference>
<protein>
    <submittedName>
        <fullName evidence="5">Mediator of RNA polymerase II transcription subunit 4</fullName>
    </submittedName>
</protein>
<name>A0A1I7XHA6_HETBA</name>
<accession>A0A1I7XHA6</accession>
<organism evidence="4 5">
    <name type="scientific">Heterorhabditis bacteriophora</name>
    <name type="common">Entomopathogenic nematode worm</name>
    <dbReference type="NCBI Taxonomy" id="37862"/>
    <lineage>
        <taxon>Eukaryota</taxon>
        <taxon>Metazoa</taxon>
        <taxon>Ecdysozoa</taxon>
        <taxon>Nematoda</taxon>
        <taxon>Chromadorea</taxon>
        <taxon>Rhabditida</taxon>
        <taxon>Rhabditina</taxon>
        <taxon>Rhabditomorpha</taxon>
        <taxon>Strongyloidea</taxon>
        <taxon>Heterorhabditidae</taxon>
        <taxon>Heterorhabditis</taxon>
    </lineage>
</organism>
<comment type="subcellular location">
    <subcellularLocation>
        <location evidence="1">Cytoplasm</location>
    </subcellularLocation>
</comment>
<keyword evidence="2" id="KW-0963">Cytoplasm</keyword>
<evidence type="ECO:0000256" key="2">
    <source>
        <dbReference type="ARBA" id="ARBA00022490"/>
    </source>
</evidence>
<evidence type="ECO:0000256" key="1">
    <source>
        <dbReference type="ARBA" id="ARBA00004496"/>
    </source>
</evidence>